<feature type="domain" description="Flagellar basal-body/hook protein C-terminal" evidence="8">
    <location>
        <begin position="579"/>
        <end position="617"/>
    </location>
</feature>
<feature type="domain" description="Flagellar basal body rod protein N-terminal" evidence="7">
    <location>
        <begin position="8"/>
        <end position="37"/>
    </location>
</feature>
<sequence>MRSSFMGLETARRALFTQQGALYTTAHNISNANTPGYSRQRVNFNQTEAYPSIGMNSPLLPGQMGTGVEAGSVQRIREGFLDSQFRSENNKFGYWSSRSEALTRMEDVMNEPSEDGLAQTLDRFWNSLQDLSVQPEDSGARSVVRQRGIAVAETFNYLSGQIQAQKTDLGNQIDHSVKEINSLIRQIQNINNQIGDVEPHGYLPNDLYDARDALVDQLSGLVNIKVTPAPSGGMASSMAEGKYTIEILNSNGKSVGTLVDGKNNLINEMTVKKDQESGAVTGFTVGNKEIAAADFTSNGQLLSQVQSFGYMDATGAQVGEYPKMLENLDLMAFRFANAFNAVHNSGWSITEIQNGAKQGFDFFTFEGGELRSPEGAASKLKISDDIKNELNNIAASSSGKMFSGGITAGGANTSTGNPTVLGAFAGVTSTDTPPVVHDQVKIEVSYNGGQWTYTATDMNTGNPIAGHENQNVPENMELFGLKLDTSTIKNLSAGDSWSFDLEGTGVNPSNQSFVGDGSNALALANVKDSNMEFNGSTSSIMSFYQGIIGQMGVDTEEANRMVRNTGNLVDTVQYNRSSVSSVSLDEEMTNMIQYQHAYNAAARQMTAIDEMLDTVINGMGRVGR</sequence>
<keyword evidence="10" id="KW-0282">Flagellum</keyword>
<protein>
    <recommendedName>
        <fullName evidence="4">Flagellar hook-associated protein 1</fullName>
    </recommendedName>
</protein>
<feature type="domain" description="Flagellar hook-associated protein FlgK helical" evidence="9">
    <location>
        <begin position="102"/>
        <end position="363"/>
    </location>
</feature>
<name>A0A7V7UXF6_9BACI</name>
<keyword evidence="10" id="KW-0966">Cell projection</keyword>
<dbReference type="Proteomes" id="UP000441354">
    <property type="component" value="Unassembled WGS sequence"/>
</dbReference>
<gene>
    <name evidence="10" type="primary">flgK</name>
    <name evidence="10" type="ORF">F7732_11290</name>
</gene>
<dbReference type="GO" id="GO:0005576">
    <property type="term" value="C:extracellular region"/>
    <property type="evidence" value="ECO:0007669"/>
    <property type="project" value="UniProtKB-SubCell"/>
</dbReference>
<dbReference type="EMBL" id="WBOT01000003">
    <property type="protein sequence ID" value="KAB2332668.1"/>
    <property type="molecule type" value="Genomic_DNA"/>
</dbReference>
<dbReference type="Pfam" id="PF22638">
    <property type="entry name" value="FlgK_D1"/>
    <property type="match status" value="1"/>
</dbReference>
<evidence type="ECO:0000313" key="11">
    <source>
        <dbReference type="Proteomes" id="UP000441354"/>
    </source>
</evidence>
<comment type="caution">
    <text evidence="10">The sequence shown here is derived from an EMBL/GenBank/DDBJ whole genome shotgun (WGS) entry which is preliminary data.</text>
</comment>
<dbReference type="AlphaFoldDB" id="A0A7V7UXF6"/>
<accession>A0A7V7UXF6</accession>
<dbReference type="Pfam" id="PF06429">
    <property type="entry name" value="Flg_bbr_C"/>
    <property type="match status" value="1"/>
</dbReference>
<dbReference type="SUPFAM" id="SSF64518">
    <property type="entry name" value="Phase 1 flagellin"/>
    <property type="match status" value="1"/>
</dbReference>
<evidence type="ECO:0000256" key="2">
    <source>
        <dbReference type="ARBA" id="ARBA00004613"/>
    </source>
</evidence>
<dbReference type="GO" id="GO:0044780">
    <property type="term" value="P:bacterial-type flagellum assembly"/>
    <property type="evidence" value="ECO:0007669"/>
    <property type="project" value="InterPro"/>
</dbReference>
<evidence type="ECO:0000256" key="6">
    <source>
        <dbReference type="ARBA" id="ARBA00023143"/>
    </source>
</evidence>
<keyword evidence="11" id="KW-1185">Reference proteome</keyword>
<keyword evidence="6" id="KW-0975">Bacterial flagellum</keyword>
<proteinExistence type="inferred from homology"/>
<dbReference type="InterPro" id="IPR002371">
    <property type="entry name" value="FlgK"/>
</dbReference>
<dbReference type="InterPro" id="IPR053927">
    <property type="entry name" value="FlgK_helical"/>
</dbReference>
<evidence type="ECO:0000313" key="10">
    <source>
        <dbReference type="EMBL" id="KAB2332668.1"/>
    </source>
</evidence>
<evidence type="ECO:0000259" key="7">
    <source>
        <dbReference type="Pfam" id="PF00460"/>
    </source>
</evidence>
<evidence type="ECO:0000259" key="8">
    <source>
        <dbReference type="Pfam" id="PF06429"/>
    </source>
</evidence>
<evidence type="ECO:0000256" key="1">
    <source>
        <dbReference type="ARBA" id="ARBA00004365"/>
    </source>
</evidence>
<keyword evidence="10" id="KW-0969">Cilium</keyword>
<dbReference type="NCBIfam" id="TIGR02492">
    <property type="entry name" value="flgK_ends"/>
    <property type="match status" value="1"/>
</dbReference>
<dbReference type="GO" id="GO:0005198">
    <property type="term" value="F:structural molecule activity"/>
    <property type="evidence" value="ECO:0007669"/>
    <property type="project" value="InterPro"/>
</dbReference>
<reference evidence="10 11" key="1">
    <citation type="journal article" date="2014" name="Arch. Microbiol.">
        <title>Bacillus mesophilum sp. nov., strain IITR-54T, a novel 4-chlorobiphenyl dechlorinating bacterium.</title>
        <authorList>
            <person name="Manickam N."/>
            <person name="Singh N.K."/>
            <person name="Bajaj A."/>
            <person name="Kumar R.M."/>
            <person name="Kaur G."/>
            <person name="Kaur N."/>
            <person name="Bala M."/>
            <person name="Kumar A."/>
            <person name="Mayilraj S."/>
        </authorList>
    </citation>
    <scope>NUCLEOTIDE SEQUENCE [LARGE SCALE GENOMIC DNA]</scope>
    <source>
        <strain evidence="10 11">IITR-54</strain>
    </source>
</reference>
<dbReference type="GO" id="GO:0009424">
    <property type="term" value="C:bacterial-type flagellum hook"/>
    <property type="evidence" value="ECO:0007669"/>
    <property type="project" value="InterPro"/>
</dbReference>
<comment type="subcellular location">
    <subcellularLocation>
        <location evidence="1">Bacterial flagellum</location>
    </subcellularLocation>
    <subcellularLocation>
        <location evidence="2">Secreted</location>
    </subcellularLocation>
</comment>
<dbReference type="InterPro" id="IPR010930">
    <property type="entry name" value="Flg_bb/hook_C_dom"/>
</dbReference>
<organism evidence="10 11">
    <name type="scientific">Bacillus mesophilum</name>
    <dbReference type="NCBI Taxonomy" id="1071718"/>
    <lineage>
        <taxon>Bacteria</taxon>
        <taxon>Bacillati</taxon>
        <taxon>Bacillota</taxon>
        <taxon>Bacilli</taxon>
        <taxon>Bacillales</taxon>
        <taxon>Bacillaceae</taxon>
        <taxon>Bacillus</taxon>
    </lineage>
</organism>
<dbReference type="OrthoDB" id="9802553at2"/>
<dbReference type="PANTHER" id="PTHR30033:SF1">
    <property type="entry name" value="FLAGELLAR HOOK-ASSOCIATED PROTEIN 1"/>
    <property type="match status" value="1"/>
</dbReference>
<dbReference type="InterPro" id="IPR001444">
    <property type="entry name" value="Flag_bb_rod_N"/>
</dbReference>
<evidence type="ECO:0000256" key="5">
    <source>
        <dbReference type="ARBA" id="ARBA00022525"/>
    </source>
</evidence>
<dbReference type="RefSeq" id="WP_151573966.1">
    <property type="nucleotide sequence ID" value="NZ_WBOT01000003.1"/>
</dbReference>
<keyword evidence="5" id="KW-0964">Secreted</keyword>
<dbReference type="Pfam" id="PF00460">
    <property type="entry name" value="Flg_bb_rod"/>
    <property type="match status" value="1"/>
</dbReference>
<dbReference type="PANTHER" id="PTHR30033">
    <property type="entry name" value="FLAGELLAR HOOK-ASSOCIATED PROTEIN 1"/>
    <property type="match status" value="1"/>
</dbReference>
<comment type="similarity">
    <text evidence="3">Belongs to the flagella basal body rod proteins family.</text>
</comment>
<evidence type="ECO:0000256" key="3">
    <source>
        <dbReference type="ARBA" id="ARBA00009677"/>
    </source>
</evidence>
<evidence type="ECO:0000256" key="4">
    <source>
        <dbReference type="ARBA" id="ARBA00016244"/>
    </source>
</evidence>
<evidence type="ECO:0000259" key="9">
    <source>
        <dbReference type="Pfam" id="PF22638"/>
    </source>
</evidence>